<dbReference type="STRING" id="6293.A0A1I8EKI9"/>
<proteinExistence type="predicted"/>
<evidence type="ECO:0000313" key="2">
    <source>
        <dbReference type="WBParaSite" id="maker-PairedContig_2726-snap-gene-0.3-mRNA-1"/>
    </source>
</evidence>
<dbReference type="AlphaFoldDB" id="A0A1I8EKI9"/>
<name>A0A1I8EKI9_WUCBA</name>
<protein>
    <submittedName>
        <fullName evidence="2">Uncharacterized protein</fullName>
    </submittedName>
</protein>
<sequence length="307" mass="35672">MMDVWKSNARRFCEIYKVKLADNRNIMKEDKSTKLLSRLNYESKTNKKKKRSQYLTKSDLQATLAMMESAASKSMRIGDSCPSAGIAGPVPKPKKYMDPRAQSASIAEMTQQKKAEYKTENEKYDPESETVWVKARQTMVHIVENYCTTKQYAIKLAIMENKTDAVAKNQKSEMQKRYRQNSNQEKLTLNLTKEEPLEESSCNRFIQNEYSNLKEENIDIKNETEKITEEIIEQKSSPYDPWIPIEKIPEKPKSWSSQEFINKLIRDWTTEEQGRGQASELILAPEDLVTFSDKSAMIKRKKIDVDH</sequence>
<evidence type="ECO:0000256" key="1">
    <source>
        <dbReference type="SAM" id="Coils"/>
    </source>
</evidence>
<reference evidence="2" key="1">
    <citation type="submission" date="2016-11" db="UniProtKB">
        <authorList>
            <consortium name="WormBaseParasite"/>
        </authorList>
    </citation>
    <scope>IDENTIFICATION</scope>
    <source>
        <strain evidence="2">pt0022</strain>
    </source>
</reference>
<organism evidence="2">
    <name type="scientific">Wuchereria bancrofti</name>
    <dbReference type="NCBI Taxonomy" id="6293"/>
    <lineage>
        <taxon>Eukaryota</taxon>
        <taxon>Metazoa</taxon>
        <taxon>Ecdysozoa</taxon>
        <taxon>Nematoda</taxon>
        <taxon>Chromadorea</taxon>
        <taxon>Rhabditida</taxon>
        <taxon>Spirurina</taxon>
        <taxon>Spiruromorpha</taxon>
        <taxon>Filarioidea</taxon>
        <taxon>Onchocercidae</taxon>
        <taxon>Wuchereria</taxon>
    </lineage>
</organism>
<accession>A0A1I8EKI9</accession>
<feature type="coiled-coil region" evidence="1">
    <location>
        <begin position="203"/>
        <end position="230"/>
    </location>
</feature>
<dbReference type="WBParaSite" id="maker-PairedContig_2726-snap-gene-0.3-mRNA-1">
    <property type="protein sequence ID" value="maker-PairedContig_2726-snap-gene-0.3-mRNA-1"/>
    <property type="gene ID" value="maker-PairedContig_2726-snap-gene-0.3"/>
</dbReference>
<keyword evidence="1" id="KW-0175">Coiled coil</keyword>